<comment type="caution">
    <text evidence="3">The sequence shown here is derived from an EMBL/GenBank/DDBJ whole genome shotgun (WGS) entry which is preliminary data.</text>
</comment>
<feature type="compositionally biased region" description="Polar residues" evidence="2">
    <location>
        <begin position="398"/>
        <end position="411"/>
    </location>
</feature>
<feature type="compositionally biased region" description="Basic residues" evidence="2">
    <location>
        <begin position="615"/>
        <end position="625"/>
    </location>
</feature>
<evidence type="ECO:0000256" key="2">
    <source>
        <dbReference type="SAM" id="MobiDB-lite"/>
    </source>
</evidence>
<organism evidence="3 4">
    <name type="scientific">Quillaja saponaria</name>
    <name type="common">Soap bark tree</name>
    <dbReference type="NCBI Taxonomy" id="32244"/>
    <lineage>
        <taxon>Eukaryota</taxon>
        <taxon>Viridiplantae</taxon>
        <taxon>Streptophyta</taxon>
        <taxon>Embryophyta</taxon>
        <taxon>Tracheophyta</taxon>
        <taxon>Spermatophyta</taxon>
        <taxon>Magnoliopsida</taxon>
        <taxon>eudicotyledons</taxon>
        <taxon>Gunneridae</taxon>
        <taxon>Pentapetalae</taxon>
        <taxon>rosids</taxon>
        <taxon>fabids</taxon>
        <taxon>Fabales</taxon>
        <taxon>Quillajaceae</taxon>
        <taxon>Quillaja</taxon>
    </lineage>
</organism>
<keyword evidence="4" id="KW-1185">Reference proteome</keyword>
<sequence>MLDGLLGRGIAAKSKSLIKLIKSRIDVIRRKRNATQKFLRKDIADLLASGLDVNAFGRAAGLLAELTLSSCYDFVEQSCDFVLKHLSVIQKQRECPEECREAISSLMFAAARFSDLPELRDLRQIFQERYGNALEYYVNQEFVENLTSRPTTLEKKVQLLKHITVEFSLEWDFKVFEQKMSRTSPIAQGHNNYDPNNVTDYNKSWNSKGHIVKGDKYDVFSEKRLEIPSDGHISQNGKASLATKRDGHNHESRAELSGDGYSPINVCETFLKRDNHGNPSQRRQDLSVKNENRDGNKGSMLKPVGFDGHRFHNDEEVASKRDAYNNFQSIPGLSENKYKRMNCCETIPKWDNRDNIFWGKQKDVVKNEIRHHDGNMVKPVGLYGSSQGKRVEYVEGGSKQQNSRENTTPQRDIQETVPYGKPDTAPSPAGLHVTGNGSESFAVSSHGVRHDIPNSDRICRANIVSSHAYFEGDGVSKDPSVHNRADASTTSDRIQLGSGRADHERQHNRNGKVSRQGHEEGLFNRDDSRGVPLPKPRSFRRRHSKSRSGHNVVDTVEDSGVVKRISRSRTRNDSRRGLQILFDDEQDHNYEEERIIDKLLIHYSKKPSTVEPGKARRKSKSRHAHHMDSKTGESPENGSRDAIDEESETVPPPARSVSLSHEQSVSSELTKVFNRAASFQPDRSSAARHVHPKLPDYDDLASRFAALKGK</sequence>
<dbReference type="AlphaFoldDB" id="A0AAD7Q3B6"/>
<feature type="compositionally biased region" description="Basic and acidic residues" evidence="2">
    <location>
        <begin position="516"/>
        <end position="529"/>
    </location>
</feature>
<evidence type="ECO:0000256" key="1">
    <source>
        <dbReference type="ARBA" id="ARBA00005536"/>
    </source>
</evidence>
<feature type="region of interest" description="Disordered" evidence="2">
    <location>
        <begin position="471"/>
        <end position="555"/>
    </location>
</feature>
<feature type="region of interest" description="Disordered" evidence="2">
    <location>
        <begin position="228"/>
        <end position="308"/>
    </location>
</feature>
<feature type="compositionally biased region" description="Basic and acidic residues" evidence="2">
    <location>
        <begin position="474"/>
        <end position="485"/>
    </location>
</feature>
<dbReference type="FunFam" id="1.20.1260.60:FF:000002">
    <property type="entry name" value="Vacuolar protein sorting-associated protein IST1"/>
    <property type="match status" value="1"/>
</dbReference>
<dbReference type="EMBL" id="JARAOO010000003">
    <property type="protein sequence ID" value="KAJ7973876.1"/>
    <property type="molecule type" value="Genomic_DNA"/>
</dbReference>
<evidence type="ECO:0000313" key="4">
    <source>
        <dbReference type="Proteomes" id="UP001163823"/>
    </source>
</evidence>
<protein>
    <submittedName>
        <fullName evidence="3">IST1 like</fullName>
    </submittedName>
</protein>
<evidence type="ECO:0000313" key="3">
    <source>
        <dbReference type="EMBL" id="KAJ7973876.1"/>
    </source>
</evidence>
<accession>A0AAD7Q3B6</accession>
<reference evidence="3" key="1">
    <citation type="journal article" date="2023" name="Science">
        <title>Elucidation of the pathway for biosynthesis of saponin adjuvants from the soapbark tree.</title>
        <authorList>
            <person name="Reed J."/>
            <person name="Orme A."/>
            <person name="El-Demerdash A."/>
            <person name="Owen C."/>
            <person name="Martin L.B.B."/>
            <person name="Misra R.C."/>
            <person name="Kikuchi S."/>
            <person name="Rejzek M."/>
            <person name="Martin A.C."/>
            <person name="Harkess A."/>
            <person name="Leebens-Mack J."/>
            <person name="Louveau T."/>
            <person name="Stephenson M.J."/>
            <person name="Osbourn A."/>
        </authorList>
    </citation>
    <scope>NUCLEOTIDE SEQUENCE</scope>
    <source>
        <strain evidence="3">S10</strain>
    </source>
</reference>
<proteinExistence type="inferred from homology"/>
<name>A0AAD7Q3B6_QUISA</name>
<feature type="compositionally biased region" description="Basic and acidic residues" evidence="2">
    <location>
        <begin position="270"/>
        <end position="296"/>
    </location>
</feature>
<dbReference type="Proteomes" id="UP001163823">
    <property type="component" value="Chromosome 3"/>
</dbReference>
<dbReference type="PANTHER" id="PTHR12161">
    <property type="entry name" value="IST1 FAMILY MEMBER"/>
    <property type="match status" value="1"/>
</dbReference>
<gene>
    <name evidence="3" type="ORF">O6P43_004038</name>
</gene>
<feature type="compositionally biased region" description="Basic and acidic residues" evidence="2">
    <location>
        <begin position="243"/>
        <end position="256"/>
    </location>
</feature>
<feature type="compositionally biased region" description="Basic residues" evidence="2">
    <location>
        <begin position="537"/>
        <end position="548"/>
    </location>
</feature>
<dbReference type="Pfam" id="PF03398">
    <property type="entry name" value="Ist1"/>
    <property type="match status" value="1"/>
</dbReference>
<dbReference type="GO" id="GO:0015031">
    <property type="term" value="P:protein transport"/>
    <property type="evidence" value="ECO:0007669"/>
    <property type="project" value="InterPro"/>
</dbReference>
<feature type="compositionally biased region" description="Low complexity" evidence="2">
    <location>
        <begin position="656"/>
        <end position="667"/>
    </location>
</feature>
<feature type="compositionally biased region" description="Basic and acidic residues" evidence="2">
    <location>
        <begin position="626"/>
        <end position="642"/>
    </location>
</feature>
<comment type="similarity">
    <text evidence="1">Belongs to the IST1 family.</text>
</comment>
<feature type="region of interest" description="Disordered" evidence="2">
    <location>
        <begin position="394"/>
        <end position="435"/>
    </location>
</feature>
<dbReference type="KEGG" id="qsa:O6P43_004038"/>
<dbReference type="PANTHER" id="PTHR12161:SF14">
    <property type="entry name" value="REGULATOR OF VPS4 ACTIVITY IN THE MVB PATHWAY PROTEIN"/>
    <property type="match status" value="1"/>
</dbReference>
<dbReference type="InterPro" id="IPR005061">
    <property type="entry name" value="Ist1"/>
</dbReference>
<dbReference type="Gene3D" id="1.20.1260.60">
    <property type="entry name" value="Vacuolar protein sorting-associated protein Ist1"/>
    <property type="match status" value="1"/>
</dbReference>
<dbReference type="InterPro" id="IPR042277">
    <property type="entry name" value="IST1-like"/>
</dbReference>
<feature type="region of interest" description="Disordered" evidence="2">
    <location>
        <begin position="607"/>
        <end position="667"/>
    </location>
</feature>